<gene>
    <name evidence="2" type="ORF">SAMN05428998_102116</name>
</gene>
<protein>
    <submittedName>
        <fullName evidence="2">Peroxiredoxin</fullName>
    </submittedName>
</protein>
<dbReference type="RefSeq" id="WP_085121194.1">
    <property type="nucleotide sequence ID" value="NZ_FWZX01000002.1"/>
</dbReference>
<evidence type="ECO:0000313" key="2">
    <source>
        <dbReference type="EMBL" id="SME97861.1"/>
    </source>
</evidence>
<dbReference type="AlphaFoldDB" id="A0A1Y6B9D7"/>
<dbReference type="SUPFAM" id="SSF52833">
    <property type="entry name" value="Thioredoxin-like"/>
    <property type="match status" value="1"/>
</dbReference>
<reference evidence="2 3" key="1">
    <citation type="submission" date="2017-04" db="EMBL/GenBank/DDBJ databases">
        <authorList>
            <person name="Afonso C.L."/>
            <person name="Miller P.J."/>
            <person name="Scott M.A."/>
            <person name="Spackman E."/>
            <person name="Goraichik I."/>
            <person name="Dimitrov K.M."/>
            <person name="Suarez D.L."/>
            <person name="Swayne D.E."/>
        </authorList>
    </citation>
    <scope>NUCLEOTIDE SEQUENCE [LARGE SCALE GENOMIC DNA]</scope>
    <source>
        <strain evidence="2 3">USBA 355</strain>
    </source>
</reference>
<feature type="domain" description="Thioredoxin" evidence="1">
    <location>
        <begin position="5"/>
        <end position="161"/>
    </location>
</feature>
<name>A0A1Y6B9D7_9PROT</name>
<evidence type="ECO:0000259" key="1">
    <source>
        <dbReference type="PROSITE" id="PS51352"/>
    </source>
</evidence>
<dbReference type="Gene3D" id="3.40.30.10">
    <property type="entry name" value="Glutaredoxin"/>
    <property type="match status" value="1"/>
</dbReference>
<dbReference type="STRING" id="560819.SAMN05428998_102116"/>
<dbReference type="InterPro" id="IPR036249">
    <property type="entry name" value="Thioredoxin-like_sf"/>
</dbReference>
<dbReference type="Proteomes" id="UP000192917">
    <property type="component" value="Unassembled WGS sequence"/>
</dbReference>
<keyword evidence="3" id="KW-1185">Reference proteome</keyword>
<dbReference type="Pfam" id="PF00578">
    <property type="entry name" value="AhpC-TSA"/>
    <property type="match status" value="1"/>
</dbReference>
<dbReference type="EMBL" id="FWZX01000002">
    <property type="protein sequence ID" value="SME97861.1"/>
    <property type="molecule type" value="Genomic_DNA"/>
</dbReference>
<evidence type="ECO:0000313" key="3">
    <source>
        <dbReference type="Proteomes" id="UP000192917"/>
    </source>
</evidence>
<sequence length="171" mass="18466">MSDKPKAGDVTPAITLPLVGGGEASLGGRGRWQLAVVYRGKHCPLCRRYLGRLGELSERFAALDTEILLLSGDPEEKAAATKEEWQVGLPIAYGLTVEQMGTLGLYVSAPRSEQETDRPFAEPGLFVTNPEGRLQVVDISNAPFARPDLETLANGLAFVQQKDYPIRGTLG</sequence>
<dbReference type="GO" id="GO:0016209">
    <property type="term" value="F:antioxidant activity"/>
    <property type="evidence" value="ECO:0007669"/>
    <property type="project" value="InterPro"/>
</dbReference>
<dbReference type="InterPro" id="IPR000866">
    <property type="entry name" value="AhpC/TSA"/>
</dbReference>
<dbReference type="InterPro" id="IPR013766">
    <property type="entry name" value="Thioredoxin_domain"/>
</dbReference>
<dbReference type="GO" id="GO:0016491">
    <property type="term" value="F:oxidoreductase activity"/>
    <property type="evidence" value="ECO:0007669"/>
    <property type="project" value="InterPro"/>
</dbReference>
<accession>A0A1Y6B9D7</accession>
<dbReference type="PROSITE" id="PS51352">
    <property type="entry name" value="THIOREDOXIN_2"/>
    <property type="match status" value="1"/>
</dbReference>
<proteinExistence type="predicted"/>
<organism evidence="2 3">
    <name type="scientific">Tistlia consotensis USBA 355</name>
    <dbReference type="NCBI Taxonomy" id="560819"/>
    <lineage>
        <taxon>Bacteria</taxon>
        <taxon>Pseudomonadati</taxon>
        <taxon>Pseudomonadota</taxon>
        <taxon>Alphaproteobacteria</taxon>
        <taxon>Rhodospirillales</taxon>
        <taxon>Rhodovibrionaceae</taxon>
        <taxon>Tistlia</taxon>
    </lineage>
</organism>